<comment type="caution">
    <text evidence="1">The sequence shown here is derived from an EMBL/GenBank/DDBJ whole genome shotgun (WGS) entry which is preliminary data.</text>
</comment>
<gene>
    <name evidence="1" type="ORF">SUGI_1469350</name>
    <name evidence="2" type="ORF">SUGI_1474470</name>
</gene>
<dbReference type="Proteomes" id="UP001234787">
    <property type="component" value="Unassembled WGS sequence"/>
</dbReference>
<dbReference type="EMBL" id="BSEH01000521">
    <property type="protein sequence ID" value="GLJ58761.1"/>
    <property type="molecule type" value="Genomic_DNA"/>
</dbReference>
<evidence type="ECO:0000313" key="3">
    <source>
        <dbReference type="Proteomes" id="UP001234787"/>
    </source>
</evidence>
<name>A0AAD3NTS3_CRYJA</name>
<dbReference type="EMBL" id="BSEH01000494">
    <property type="protein sequence ID" value="GLJ58708.1"/>
    <property type="molecule type" value="Genomic_DNA"/>
</dbReference>
<evidence type="ECO:0000313" key="1">
    <source>
        <dbReference type="EMBL" id="GLJ58708.1"/>
    </source>
</evidence>
<keyword evidence="3" id="KW-1185">Reference proteome</keyword>
<proteinExistence type="predicted"/>
<evidence type="ECO:0000313" key="2">
    <source>
        <dbReference type="EMBL" id="GLJ58761.1"/>
    </source>
</evidence>
<protein>
    <submittedName>
        <fullName evidence="1">Uncharacterized protein</fullName>
    </submittedName>
</protein>
<accession>A0AAD3NTS3</accession>
<organism evidence="1 3">
    <name type="scientific">Cryptomeria japonica</name>
    <name type="common">Japanese cedar</name>
    <name type="synonym">Cupressus japonica</name>
    <dbReference type="NCBI Taxonomy" id="3369"/>
    <lineage>
        <taxon>Eukaryota</taxon>
        <taxon>Viridiplantae</taxon>
        <taxon>Streptophyta</taxon>
        <taxon>Embryophyta</taxon>
        <taxon>Tracheophyta</taxon>
        <taxon>Spermatophyta</taxon>
        <taxon>Pinopsida</taxon>
        <taxon>Pinidae</taxon>
        <taxon>Conifers II</taxon>
        <taxon>Cupressales</taxon>
        <taxon>Cupressaceae</taxon>
        <taxon>Cryptomeria</taxon>
    </lineage>
</organism>
<sequence>MYCSFTGPSVSTSQYEKGGPVLADRIYGIDQLPYPSISMKEDSPLRRIFRRTGGCIEHADVPSRPT</sequence>
<reference evidence="1" key="1">
    <citation type="submission" date="2022-12" db="EMBL/GenBank/DDBJ databases">
        <title>Chromosome-Level Genome Assembly of Japanese Cedar (Cryptomeriajaponica D. Don).</title>
        <authorList>
            <person name="Fujino T."/>
            <person name="Yamaguchi K."/>
            <person name="Yokoyama T."/>
            <person name="Hamanaka T."/>
            <person name="Harazono Y."/>
            <person name="Kamada H."/>
            <person name="Kobayashi W."/>
            <person name="Ujino-Ihara T."/>
            <person name="Uchiyama K."/>
            <person name="Matsumoto A."/>
            <person name="Izuno A."/>
            <person name="Tsumura Y."/>
            <person name="Toyoda A."/>
            <person name="Shigenobu S."/>
            <person name="Moriguchi Y."/>
            <person name="Ueno S."/>
            <person name="Kasahara M."/>
        </authorList>
    </citation>
    <scope>NUCLEOTIDE SEQUENCE</scope>
</reference>
<dbReference type="AlphaFoldDB" id="A0AAD3NTS3"/>